<keyword evidence="11 14" id="KW-0482">Metalloprotease</keyword>
<dbReference type="EMBL" id="CP002353">
    <property type="protein sequence ID" value="ADV60679.1"/>
    <property type="molecule type" value="Genomic_DNA"/>
</dbReference>
<evidence type="ECO:0000256" key="15">
    <source>
        <dbReference type="RuleBase" id="RU003651"/>
    </source>
</evidence>
<keyword evidence="14" id="KW-1003">Cell membrane</keyword>
<dbReference type="GO" id="GO:0030163">
    <property type="term" value="P:protein catabolic process"/>
    <property type="evidence" value="ECO:0007669"/>
    <property type="project" value="UniProtKB-UniRule"/>
</dbReference>
<evidence type="ECO:0000256" key="1">
    <source>
        <dbReference type="ARBA" id="ARBA00004370"/>
    </source>
</evidence>
<comment type="similarity">
    <text evidence="2 14">In the C-terminal section; belongs to the peptidase M41 family.</text>
</comment>
<evidence type="ECO:0000256" key="9">
    <source>
        <dbReference type="ARBA" id="ARBA00022840"/>
    </source>
</evidence>
<evidence type="ECO:0000256" key="13">
    <source>
        <dbReference type="ARBA" id="ARBA00061570"/>
    </source>
</evidence>
<dbReference type="FunCoup" id="E8R5D8">
    <property type="interactions" value="457"/>
</dbReference>
<dbReference type="InterPro" id="IPR003960">
    <property type="entry name" value="ATPase_AAA_CS"/>
</dbReference>
<dbReference type="eggNOG" id="COG0465">
    <property type="taxonomic scope" value="Bacteria"/>
</dbReference>
<dbReference type="Pfam" id="PF01434">
    <property type="entry name" value="Peptidase_M41"/>
    <property type="match status" value="1"/>
</dbReference>
<reference evidence="18 19" key="1">
    <citation type="journal article" date="2011" name="Stand. Genomic Sci.">
        <title>Complete genome sequence of Isosphaera pallida type strain (IS1B).</title>
        <authorList>
            <consortium name="US DOE Joint Genome Institute (JGI-PGF)"/>
            <person name="Goker M."/>
            <person name="Cleland D."/>
            <person name="Saunders E."/>
            <person name="Lapidus A."/>
            <person name="Nolan M."/>
            <person name="Lucas S."/>
            <person name="Hammon N."/>
            <person name="Deshpande S."/>
            <person name="Cheng J.F."/>
            <person name="Tapia R."/>
            <person name="Han C."/>
            <person name="Goodwin L."/>
            <person name="Pitluck S."/>
            <person name="Liolios K."/>
            <person name="Pagani I."/>
            <person name="Ivanova N."/>
            <person name="Mavromatis K."/>
            <person name="Pati A."/>
            <person name="Chen A."/>
            <person name="Palaniappan K."/>
            <person name="Land M."/>
            <person name="Hauser L."/>
            <person name="Chang Y.J."/>
            <person name="Jeffries C.D."/>
            <person name="Detter J.C."/>
            <person name="Beck B."/>
            <person name="Woyke T."/>
            <person name="Bristow J."/>
            <person name="Eisen J.A."/>
            <person name="Markowitz V."/>
            <person name="Hugenholtz P."/>
            <person name="Kyrpides N.C."/>
            <person name="Klenk H.P."/>
        </authorList>
    </citation>
    <scope>NUCLEOTIDE SEQUENCE [LARGE SCALE GENOMIC DNA]</scope>
    <source>
        <strain evidence="19">ATCC 43644 / DSM 9630 / IS1B</strain>
    </source>
</reference>
<feature type="binding site" evidence="14">
    <location>
        <begin position="262"/>
        <end position="269"/>
    </location>
    <ligand>
        <name>ATP</name>
        <dbReference type="ChEBI" id="CHEBI:30616"/>
    </ligand>
</feature>
<dbReference type="RefSeq" id="WP_013562968.1">
    <property type="nucleotide sequence ID" value="NC_014962.1"/>
</dbReference>
<feature type="compositionally biased region" description="Polar residues" evidence="16">
    <location>
        <begin position="671"/>
        <end position="681"/>
    </location>
</feature>
<dbReference type="Gene3D" id="1.20.58.760">
    <property type="entry name" value="Peptidase M41"/>
    <property type="match status" value="1"/>
</dbReference>
<dbReference type="Pfam" id="PF00004">
    <property type="entry name" value="AAA"/>
    <property type="match status" value="1"/>
</dbReference>
<feature type="binding site" evidence="14">
    <location>
        <position position="483"/>
    </location>
    <ligand>
        <name>Zn(2+)</name>
        <dbReference type="ChEBI" id="CHEBI:29105"/>
        <note>catalytic</note>
    </ligand>
</feature>
<dbReference type="GO" id="GO:0005524">
    <property type="term" value="F:ATP binding"/>
    <property type="evidence" value="ECO:0007669"/>
    <property type="project" value="UniProtKB-UniRule"/>
</dbReference>
<dbReference type="HOGENOM" id="CLU_000688_16_2_0"/>
<dbReference type="Pfam" id="PF17862">
    <property type="entry name" value="AAA_lid_3"/>
    <property type="match status" value="1"/>
</dbReference>
<comment type="cofactor">
    <cofactor evidence="14">
        <name>Zn(2+)</name>
        <dbReference type="ChEBI" id="CHEBI:29105"/>
    </cofactor>
    <text evidence="14">Binds 1 zinc ion per subunit.</text>
</comment>
<dbReference type="InterPro" id="IPR041569">
    <property type="entry name" value="AAA_lid_3"/>
</dbReference>
<dbReference type="KEGG" id="ipa:Isop_0082"/>
<evidence type="ECO:0000256" key="4">
    <source>
        <dbReference type="ARBA" id="ARBA00022692"/>
    </source>
</evidence>
<feature type="binding site" evidence="14">
    <location>
        <position position="559"/>
    </location>
    <ligand>
        <name>Zn(2+)</name>
        <dbReference type="ChEBI" id="CHEBI:29105"/>
        <note>catalytic</note>
    </ligand>
</feature>
<dbReference type="GO" id="GO:0008270">
    <property type="term" value="F:zinc ion binding"/>
    <property type="evidence" value="ECO:0007669"/>
    <property type="project" value="UniProtKB-UniRule"/>
</dbReference>
<feature type="transmembrane region" description="Helical" evidence="14">
    <location>
        <begin position="169"/>
        <end position="189"/>
    </location>
</feature>
<evidence type="ECO:0000256" key="14">
    <source>
        <dbReference type="HAMAP-Rule" id="MF_01458"/>
    </source>
</evidence>
<dbReference type="FunFam" id="1.20.58.760:FF:000001">
    <property type="entry name" value="ATP-dependent zinc metalloprotease FtsH"/>
    <property type="match status" value="1"/>
</dbReference>
<feature type="active site" evidence="14">
    <location>
        <position position="484"/>
    </location>
</feature>
<evidence type="ECO:0000256" key="11">
    <source>
        <dbReference type="ARBA" id="ARBA00023049"/>
    </source>
</evidence>
<dbReference type="FunFam" id="1.10.8.60:FF:000001">
    <property type="entry name" value="ATP-dependent zinc metalloprotease FtsH"/>
    <property type="match status" value="1"/>
</dbReference>
<evidence type="ECO:0000256" key="8">
    <source>
        <dbReference type="ARBA" id="ARBA00022833"/>
    </source>
</evidence>
<comment type="similarity">
    <text evidence="15">Belongs to the AAA ATPase family.</text>
</comment>
<keyword evidence="19" id="KW-1185">Reference proteome</keyword>
<keyword evidence="3 14" id="KW-0645">Protease</keyword>
<name>E8R5D8_ISOPI</name>
<accession>E8R5D8</accession>
<evidence type="ECO:0000256" key="2">
    <source>
        <dbReference type="ARBA" id="ARBA00010044"/>
    </source>
</evidence>
<dbReference type="OrthoDB" id="9809379at2"/>
<dbReference type="GO" id="GO:0004176">
    <property type="term" value="F:ATP-dependent peptidase activity"/>
    <property type="evidence" value="ECO:0007669"/>
    <property type="project" value="InterPro"/>
</dbReference>
<dbReference type="GO" id="GO:0004222">
    <property type="term" value="F:metalloendopeptidase activity"/>
    <property type="evidence" value="ECO:0007669"/>
    <property type="project" value="InterPro"/>
</dbReference>
<dbReference type="PANTHER" id="PTHR23076">
    <property type="entry name" value="METALLOPROTEASE M41 FTSH"/>
    <property type="match status" value="1"/>
</dbReference>
<keyword evidence="9 14" id="KW-0067">ATP-binding</keyword>
<organism evidence="18 19">
    <name type="scientific">Isosphaera pallida (strain ATCC 43644 / DSM 9630 / IS1B)</name>
    <dbReference type="NCBI Taxonomy" id="575540"/>
    <lineage>
        <taxon>Bacteria</taxon>
        <taxon>Pseudomonadati</taxon>
        <taxon>Planctomycetota</taxon>
        <taxon>Planctomycetia</taxon>
        <taxon>Isosphaerales</taxon>
        <taxon>Isosphaeraceae</taxon>
        <taxon>Isosphaera</taxon>
    </lineage>
</organism>
<dbReference type="SUPFAM" id="SSF52540">
    <property type="entry name" value="P-loop containing nucleoside triphosphate hydrolases"/>
    <property type="match status" value="1"/>
</dbReference>
<keyword evidence="4 14" id="KW-0812">Transmembrane</keyword>
<dbReference type="AlphaFoldDB" id="E8R5D8"/>
<feature type="region of interest" description="Disordered" evidence="16">
    <location>
        <begin position="664"/>
        <end position="712"/>
    </location>
</feature>
<dbReference type="SMART" id="SM00382">
    <property type="entry name" value="AAA"/>
    <property type="match status" value="1"/>
</dbReference>
<feature type="domain" description="AAA+ ATPase" evidence="17">
    <location>
        <begin position="254"/>
        <end position="393"/>
    </location>
</feature>
<evidence type="ECO:0000256" key="5">
    <source>
        <dbReference type="ARBA" id="ARBA00022723"/>
    </source>
</evidence>
<evidence type="ECO:0000313" key="18">
    <source>
        <dbReference type="EMBL" id="ADV60679.1"/>
    </source>
</evidence>
<protein>
    <recommendedName>
        <fullName evidence="14">ATP-dependent zinc metalloprotease FtsH</fullName>
        <ecNumber evidence="14">3.4.24.-</ecNumber>
    </recommendedName>
</protein>
<dbReference type="SUPFAM" id="SSF140990">
    <property type="entry name" value="FtsH protease domain-like"/>
    <property type="match status" value="1"/>
</dbReference>
<keyword evidence="7 14" id="KW-0378">Hydrolase</keyword>
<dbReference type="InterPro" id="IPR005936">
    <property type="entry name" value="FtsH"/>
</dbReference>
<keyword evidence="8 14" id="KW-0862">Zinc</keyword>
<dbReference type="PANTHER" id="PTHR23076:SF97">
    <property type="entry name" value="ATP-DEPENDENT ZINC METALLOPROTEASE YME1L1"/>
    <property type="match status" value="1"/>
</dbReference>
<evidence type="ECO:0000256" key="3">
    <source>
        <dbReference type="ARBA" id="ARBA00022670"/>
    </source>
</evidence>
<comment type="subcellular location">
    <subcellularLocation>
        <location evidence="14">Cell inner membrane</location>
        <topology evidence="14">Multi-pass membrane protein</topology>
        <orientation evidence="14">Cytoplasmic side</orientation>
    </subcellularLocation>
    <subcellularLocation>
        <location evidence="1">Membrane</location>
    </subcellularLocation>
</comment>
<evidence type="ECO:0000256" key="6">
    <source>
        <dbReference type="ARBA" id="ARBA00022741"/>
    </source>
</evidence>
<dbReference type="EC" id="3.4.24.-" evidence="14"/>
<evidence type="ECO:0000313" key="19">
    <source>
        <dbReference type="Proteomes" id="UP000008631"/>
    </source>
</evidence>
<dbReference type="Gene3D" id="3.40.50.300">
    <property type="entry name" value="P-loop containing nucleotide triphosphate hydrolases"/>
    <property type="match status" value="1"/>
</dbReference>
<evidence type="ECO:0000259" key="17">
    <source>
        <dbReference type="SMART" id="SM00382"/>
    </source>
</evidence>
<dbReference type="FunFam" id="3.40.50.300:FF:000001">
    <property type="entry name" value="ATP-dependent zinc metalloprotease FtsH"/>
    <property type="match status" value="1"/>
</dbReference>
<comment type="function">
    <text evidence="14">Acts as a processive, ATP-dependent zinc metallopeptidase for both cytoplasmic and membrane proteins. Plays a role in the quality control of integral membrane proteins.</text>
</comment>
<dbReference type="STRING" id="575540.Isop_0082"/>
<dbReference type="InterPro" id="IPR000642">
    <property type="entry name" value="Peptidase_M41"/>
</dbReference>
<dbReference type="InterPro" id="IPR037219">
    <property type="entry name" value="Peptidase_M41-like"/>
</dbReference>
<keyword evidence="5 14" id="KW-0479">Metal-binding</keyword>
<dbReference type="PROSITE" id="PS00674">
    <property type="entry name" value="AAA"/>
    <property type="match status" value="1"/>
</dbReference>
<keyword evidence="10 14" id="KW-1133">Transmembrane helix</keyword>
<evidence type="ECO:0000256" key="10">
    <source>
        <dbReference type="ARBA" id="ARBA00022989"/>
    </source>
</evidence>
<dbReference type="GO" id="GO:0006508">
    <property type="term" value="P:proteolysis"/>
    <property type="evidence" value="ECO:0007669"/>
    <property type="project" value="UniProtKB-KW"/>
</dbReference>
<feature type="binding site" evidence="14">
    <location>
        <position position="487"/>
    </location>
    <ligand>
        <name>Zn(2+)</name>
        <dbReference type="ChEBI" id="CHEBI:29105"/>
        <note>catalytic</note>
    </ligand>
</feature>
<dbReference type="NCBIfam" id="TIGR01241">
    <property type="entry name" value="FtsH_fam"/>
    <property type="match status" value="1"/>
</dbReference>
<dbReference type="HAMAP" id="MF_01458">
    <property type="entry name" value="FtsH"/>
    <property type="match status" value="1"/>
</dbReference>
<evidence type="ECO:0000256" key="16">
    <source>
        <dbReference type="SAM" id="MobiDB-lite"/>
    </source>
</evidence>
<proteinExistence type="inferred from homology"/>
<comment type="similarity">
    <text evidence="13 14">In the central section; belongs to the AAA ATPase family.</text>
</comment>
<comment type="subunit">
    <text evidence="14">Homohexamer.</text>
</comment>
<gene>
    <name evidence="14" type="primary">ftsH</name>
    <name evidence="18" type="ordered locus">Isop_0082</name>
</gene>
<feature type="region of interest" description="Disordered" evidence="16">
    <location>
        <begin position="1"/>
        <end position="47"/>
    </location>
</feature>
<evidence type="ECO:0000256" key="12">
    <source>
        <dbReference type="ARBA" id="ARBA00023136"/>
    </source>
</evidence>
<dbReference type="Gene3D" id="1.10.8.60">
    <property type="match status" value="1"/>
</dbReference>
<dbReference type="InterPro" id="IPR027417">
    <property type="entry name" value="P-loop_NTPase"/>
</dbReference>
<feature type="transmembrane region" description="Helical" evidence="14">
    <location>
        <begin position="50"/>
        <end position="69"/>
    </location>
</feature>
<dbReference type="GO" id="GO:0016887">
    <property type="term" value="F:ATP hydrolysis activity"/>
    <property type="evidence" value="ECO:0007669"/>
    <property type="project" value="UniProtKB-UniRule"/>
</dbReference>
<keyword evidence="14" id="KW-0997">Cell inner membrane</keyword>
<dbReference type="InterPro" id="IPR003593">
    <property type="entry name" value="AAA+_ATPase"/>
</dbReference>
<keyword evidence="6 14" id="KW-0547">Nucleotide-binding</keyword>
<dbReference type="InParanoid" id="E8R5D8"/>
<dbReference type="CDD" id="cd19501">
    <property type="entry name" value="RecA-like_FtsH"/>
    <property type="match status" value="1"/>
</dbReference>
<dbReference type="GO" id="GO:0005886">
    <property type="term" value="C:plasma membrane"/>
    <property type="evidence" value="ECO:0007669"/>
    <property type="project" value="UniProtKB-SubCell"/>
</dbReference>
<dbReference type="InterPro" id="IPR003959">
    <property type="entry name" value="ATPase_AAA_core"/>
</dbReference>
<dbReference type="Proteomes" id="UP000008631">
    <property type="component" value="Chromosome"/>
</dbReference>
<keyword evidence="12 14" id="KW-0472">Membrane</keyword>
<evidence type="ECO:0000256" key="7">
    <source>
        <dbReference type="ARBA" id="ARBA00022801"/>
    </source>
</evidence>
<sequence>MENPRPASGKDSPASEKSDGNGSLGRGSRSDFSKAEGNGSSSGGGSSTPSWLLIVLILVIVFIVLNNPFKAETMVDFHPWFTQQVAEDNVKSLVIQGTKARGQLRKPTNFTPPGQGVGREIDKFSVYFPTEDDQKEIVKRLQQDRDPLTGKERQFVRIEGEAPPDRSGLMWATLLLPILLMVLIVWFMMRRARDQFDGGILGSFVKSPAKRHDKSKQRTTFDEVAGLESAKYELQEIVEFLKNPEKFARLGGRIPKGVLLVGPPGSGKTLLARAVAGEAGVPFFSISGSEFIQMFVGVGASRVRDMFKTAKENSPCILFIDEIDAVGRIRGAGLGGGHDEREQTLNQILTEMDGFSPNESVIVLAATNRPDVLDPALLRPGRFDRHVTVDRPTKKGRLEILKVHTRNVPLADDVDLEAIAKSTVGMSGADLANLVNEAALIATRQDKDKVEAADFEAARDRVLMGARREEVITEKDKRMTAYHEAGHALVAWLTPQADPVSKVTIIPRGRSLGTTQFIPEEDKVSYSESEIHARLAMTLGGRAAEKLVYNDLTAGAANDLKQATRLARMMVTQWGMSDRIGPVFFQSSEEHPFLGREMSEIRDHSEATARVIDEEIARILRAADEHAYSLLSTHRNELEKLAEALIEREVLSVKDIEELIGPRAGDKEKAVSTSTNGQASRASAGYVDGEARTAAAPASTGDGPPLHHGEGE</sequence>